<dbReference type="GO" id="GO:0051213">
    <property type="term" value="F:dioxygenase activity"/>
    <property type="evidence" value="ECO:0007669"/>
    <property type="project" value="UniProtKB-KW"/>
</dbReference>
<keyword evidence="1" id="KW-0560">Oxidoreductase</keyword>
<evidence type="ECO:0000313" key="2">
    <source>
        <dbReference type="Proteomes" id="UP000787635"/>
    </source>
</evidence>
<comment type="caution">
    <text evidence="1">The sequence shown here is derived from an EMBL/GenBank/DDBJ whole genome shotgun (WGS) entry which is preliminary data.</text>
</comment>
<dbReference type="SUPFAM" id="SSF51197">
    <property type="entry name" value="Clavaminate synthase-like"/>
    <property type="match status" value="1"/>
</dbReference>
<protein>
    <submittedName>
        <fullName evidence="1">Phytanoyl-CoA dioxygenase</fullName>
    </submittedName>
</protein>
<keyword evidence="1" id="KW-0223">Dioxygenase</keyword>
<accession>A0ABX1EAU3</accession>
<sequence length="313" mass="34766">MLRWLLLPLHAGALLSGSKDYRRNPLIGSVTLNRRGLHVGRARLAESLAAWRRARLAGAVAAEDRAHFDKEGYIRRDNFLPPETFAALRAELQALRTLLEDPVWRGTLRYVAASAAEPLVYIQTILTHAAPGAEADPQTALHMDTFHPNMKAWFYLQDVPEEVGPLAFVPGSHRLTRRRQAWERTRSVVAAQRRIGGAFRIAEEALLRLQLPPPRRLAVPANTLVGADVRGFHARSRTAQPSMRVEIYAISRPNPFLPLLRGPADWVPTLARRRAALPLRLPDALARLGLARAVWRRAPDGSPFDPPAGSTAP</sequence>
<reference evidence="1 2" key="1">
    <citation type="submission" date="2020-03" db="EMBL/GenBank/DDBJ databases">
        <title>Roseomonas selenitidurans sp. nov. isolated from urban soil.</title>
        <authorList>
            <person name="Liu H."/>
        </authorList>
    </citation>
    <scope>NUCLEOTIDE SEQUENCE [LARGE SCALE GENOMIC DNA]</scope>
    <source>
        <strain evidence="1 2">BU-1</strain>
    </source>
</reference>
<name>A0ABX1EAU3_9PROT</name>
<dbReference type="Pfam" id="PF05721">
    <property type="entry name" value="PhyH"/>
    <property type="match status" value="1"/>
</dbReference>
<keyword evidence="2" id="KW-1185">Reference proteome</keyword>
<evidence type="ECO:0000313" key="1">
    <source>
        <dbReference type="EMBL" id="NKC34354.1"/>
    </source>
</evidence>
<dbReference type="Proteomes" id="UP000787635">
    <property type="component" value="Unassembled WGS sequence"/>
</dbReference>
<gene>
    <name evidence="1" type="ORF">HEQ75_26120</name>
</gene>
<organism evidence="1 2">
    <name type="scientific">Falsiroseomonas selenitidurans</name>
    <dbReference type="NCBI Taxonomy" id="2716335"/>
    <lineage>
        <taxon>Bacteria</taxon>
        <taxon>Pseudomonadati</taxon>
        <taxon>Pseudomonadota</taxon>
        <taxon>Alphaproteobacteria</taxon>
        <taxon>Acetobacterales</taxon>
        <taxon>Roseomonadaceae</taxon>
        <taxon>Falsiroseomonas</taxon>
    </lineage>
</organism>
<proteinExistence type="predicted"/>
<dbReference type="InterPro" id="IPR008775">
    <property type="entry name" value="Phytyl_CoA_dOase-like"/>
</dbReference>
<dbReference type="Gene3D" id="2.60.120.620">
    <property type="entry name" value="q2cbj1_9rhob like domain"/>
    <property type="match status" value="1"/>
</dbReference>
<dbReference type="RefSeq" id="WP_168035063.1">
    <property type="nucleotide sequence ID" value="NZ_JAAVNE010000079.1"/>
</dbReference>
<dbReference type="EMBL" id="JAAVNE010000079">
    <property type="protein sequence ID" value="NKC34354.1"/>
    <property type="molecule type" value="Genomic_DNA"/>
</dbReference>